<dbReference type="SUPFAM" id="SSF52047">
    <property type="entry name" value="RNI-like"/>
    <property type="match status" value="1"/>
</dbReference>
<comment type="caution">
    <text evidence="1">The sequence shown here is derived from an EMBL/GenBank/DDBJ whole genome shotgun (WGS) entry which is preliminary data.</text>
</comment>
<evidence type="ECO:0000313" key="1">
    <source>
        <dbReference type="EMBL" id="KAF4074692.1"/>
    </source>
</evidence>
<dbReference type="Proteomes" id="UP000593565">
    <property type="component" value="Unassembled WGS sequence"/>
</dbReference>
<dbReference type="InterPro" id="IPR032675">
    <property type="entry name" value="LRR_dom_sf"/>
</dbReference>
<sequence length="375" mass="41520">MCPMNDPQMFALSCVFGWGTLLVDQNTLNNALLVFEFVISWPIALLGGQWSVALEMFLEADYQDYTSSDAMCTFLAERLNTQRRRSDRGAAVCSVSEEVAVSCSSASPPAATTTHTLTVTVRDLSCLHSRSLSGTLCDRAAIATVAQRCSLLQHLDASTCLRLPCCPWHCKDLNVRPLSELVPPLQVSGSCLLSLTLEGVQADGNLPLIALLRVCPKLASLTLHINPPRSNQEENNEDVEDWDLPCLPHLCTLTLMFSLEESQLKPVLCWTSLKGVLWSLLRGSMQLHTLSLIAIPCRLDPVFRLVLDRHAEPLRRLRCVSLQRSDVTMETATRLVDSCCRLISLDVNYRAEPEEGAVNSTSHGHEAERKCIIYI</sequence>
<dbReference type="AlphaFoldDB" id="A0A7J5ZVN0"/>
<gene>
    <name evidence="1" type="ORF">AMELA_G00242200</name>
</gene>
<protein>
    <submittedName>
        <fullName evidence="1">Uncharacterized protein</fullName>
    </submittedName>
</protein>
<reference evidence="1 2" key="1">
    <citation type="submission" date="2020-02" db="EMBL/GenBank/DDBJ databases">
        <title>A chromosome-scale genome assembly of the black bullhead catfish (Ameiurus melas).</title>
        <authorList>
            <person name="Wen M."/>
            <person name="Zham M."/>
            <person name="Cabau C."/>
            <person name="Klopp C."/>
            <person name="Donnadieu C."/>
            <person name="Roques C."/>
            <person name="Bouchez O."/>
            <person name="Lampietro C."/>
            <person name="Jouanno E."/>
            <person name="Herpin A."/>
            <person name="Louis A."/>
            <person name="Berthelot C."/>
            <person name="Parey E."/>
            <person name="Roest-Crollius H."/>
            <person name="Braasch I."/>
            <person name="Postlethwait J."/>
            <person name="Robinson-Rechavi M."/>
            <person name="Echchiki A."/>
            <person name="Begum T."/>
            <person name="Montfort J."/>
            <person name="Schartl M."/>
            <person name="Bobe J."/>
            <person name="Guiguen Y."/>
        </authorList>
    </citation>
    <scope>NUCLEOTIDE SEQUENCE [LARGE SCALE GENOMIC DNA]</scope>
    <source>
        <strain evidence="1">M_S1</strain>
        <tissue evidence="1">Blood</tissue>
    </source>
</reference>
<evidence type="ECO:0000313" key="2">
    <source>
        <dbReference type="Proteomes" id="UP000593565"/>
    </source>
</evidence>
<keyword evidence="2" id="KW-1185">Reference proteome</keyword>
<organism evidence="1 2">
    <name type="scientific">Ameiurus melas</name>
    <name type="common">Black bullhead</name>
    <name type="synonym">Silurus melas</name>
    <dbReference type="NCBI Taxonomy" id="219545"/>
    <lineage>
        <taxon>Eukaryota</taxon>
        <taxon>Metazoa</taxon>
        <taxon>Chordata</taxon>
        <taxon>Craniata</taxon>
        <taxon>Vertebrata</taxon>
        <taxon>Euteleostomi</taxon>
        <taxon>Actinopterygii</taxon>
        <taxon>Neopterygii</taxon>
        <taxon>Teleostei</taxon>
        <taxon>Ostariophysi</taxon>
        <taxon>Siluriformes</taxon>
        <taxon>Ictaluridae</taxon>
        <taxon>Ameiurus</taxon>
    </lineage>
</organism>
<dbReference type="EMBL" id="JAAGNN010000022">
    <property type="protein sequence ID" value="KAF4074692.1"/>
    <property type="molecule type" value="Genomic_DNA"/>
</dbReference>
<accession>A0A7J5ZVN0</accession>
<proteinExistence type="predicted"/>
<dbReference type="Gene3D" id="3.80.10.10">
    <property type="entry name" value="Ribonuclease Inhibitor"/>
    <property type="match status" value="1"/>
</dbReference>
<name>A0A7J5ZVN0_AMEME</name>